<dbReference type="STRING" id="27835.A0A158QY17"/>
<name>A0A158QY17_NIPBR</name>
<evidence type="ECO:0000256" key="4">
    <source>
        <dbReference type="PIRSR" id="PIRSR000615-2"/>
    </source>
</evidence>
<reference evidence="10" key="1">
    <citation type="submission" date="2016-04" db="UniProtKB">
        <authorList>
            <consortium name="WormBaseParasite"/>
        </authorList>
    </citation>
    <scope>IDENTIFICATION</scope>
</reference>
<dbReference type="Proteomes" id="UP000271162">
    <property type="component" value="Unassembled WGS sequence"/>
</dbReference>
<feature type="binding site" evidence="6">
    <location>
        <position position="62"/>
    </location>
    <ligand>
        <name>ATP</name>
        <dbReference type="ChEBI" id="CHEBI:30616"/>
    </ligand>
</feature>
<keyword evidence="1 4" id="KW-0547">Nucleotide-binding</keyword>
<proteinExistence type="predicted"/>
<feature type="binding site" evidence="5">
    <location>
        <position position="180"/>
    </location>
    <ligand>
        <name>Mg(2+)</name>
        <dbReference type="ChEBI" id="CHEBI:18420"/>
    </ligand>
</feature>
<protein>
    <submittedName>
        <fullName evidence="10">Protein kinase domain-containing protein</fullName>
    </submittedName>
</protein>
<dbReference type="SUPFAM" id="SSF56112">
    <property type="entry name" value="Protein kinase-like (PK-like)"/>
    <property type="match status" value="1"/>
</dbReference>
<dbReference type="PRINTS" id="PR00109">
    <property type="entry name" value="TYRKINASE"/>
</dbReference>
<dbReference type="PROSITE" id="PS50011">
    <property type="entry name" value="PROTEIN_KINASE_DOM"/>
    <property type="match status" value="1"/>
</dbReference>
<keyword evidence="5" id="KW-0460">Magnesium</keyword>
<organism evidence="10">
    <name type="scientific">Nippostrongylus brasiliensis</name>
    <name type="common">Rat hookworm</name>
    <dbReference type="NCBI Taxonomy" id="27835"/>
    <lineage>
        <taxon>Eukaryota</taxon>
        <taxon>Metazoa</taxon>
        <taxon>Ecdysozoa</taxon>
        <taxon>Nematoda</taxon>
        <taxon>Chromadorea</taxon>
        <taxon>Rhabditida</taxon>
        <taxon>Rhabditina</taxon>
        <taxon>Rhabditomorpha</taxon>
        <taxon>Strongyloidea</taxon>
        <taxon>Heligmosomidae</taxon>
        <taxon>Nippostrongylus</taxon>
    </lineage>
</organism>
<dbReference type="InterPro" id="IPR017441">
    <property type="entry name" value="Protein_kinase_ATP_BS"/>
</dbReference>
<dbReference type="Gene3D" id="3.30.200.20">
    <property type="entry name" value="Phosphorylase Kinase, domain 1"/>
    <property type="match status" value="1"/>
</dbReference>
<evidence type="ECO:0000313" key="10">
    <source>
        <dbReference type="WBParaSite" id="NBR_0000773901-mRNA-1"/>
    </source>
</evidence>
<dbReference type="PIRSF" id="PIRSF000615">
    <property type="entry name" value="TyrPK_CSF1-R"/>
    <property type="match status" value="1"/>
</dbReference>
<evidence type="ECO:0000313" key="8">
    <source>
        <dbReference type="EMBL" id="VDL71329.1"/>
    </source>
</evidence>
<evidence type="ECO:0000256" key="2">
    <source>
        <dbReference type="ARBA" id="ARBA00022840"/>
    </source>
</evidence>
<dbReference type="GO" id="GO:0046872">
    <property type="term" value="F:metal ion binding"/>
    <property type="evidence" value="ECO:0007669"/>
    <property type="project" value="UniProtKB-KW"/>
</dbReference>
<evidence type="ECO:0000256" key="1">
    <source>
        <dbReference type="ARBA" id="ARBA00022741"/>
    </source>
</evidence>
<evidence type="ECO:0000256" key="5">
    <source>
        <dbReference type="PIRSR" id="PIRSR000615-3"/>
    </source>
</evidence>
<evidence type="ECO:0000259" key="7">
    <source>
        <dbReference type="PROSITE" id="PS50011"/>
    </source>
</evidence>
<dbReference type="AlphaFoldDB" id="A0A158QY17"/>
<dbReference type="InterPro" id="IPR000719">
    <property type="entry name" value="Prot_kinase_dom"/>
</dbReference>
<dbReference type="Pfam" id="PF07714">
    <property type="entry name" value="PK_Tyr_Ser-Thr"/>
    <property type="match status" value="2"/>
</dbReference>
<dbReference type="PROSITE" id="PS00107">
    <property type="entry name" value="PROTEIN_KINASE_ATP"/>
    <property type="match status" value="1"/>
</dbReference>
<dbReference type="InterPro" id="IPR011009">
    <property type="entry name" value="Kinase-like_dom_sf"/>
</dbReference>
<keyword evidence="5" id="KW-0479">Metal-binding</keyword>
<dbReference type="OMA" id="INEGHRI"/>
<feature type="domain" description="Protein kinase" evidence="7">
    <location>
        <begin position="29"/>
        <end position="325"/>
    </location>
</feature>
<feature type="binding site" evidence="5">
    <location>
        <position position="167"/>
    </location>
    <ligand>
        <name>Mg(2+)</name>
        <dbReference type="ChEBI" id="CHEBI:18420"/>
    </ligand>
</feature>
<dbReference type="PANTHER" id="PTHR24418">
    <property type="entry name" value="TYROSINE-PROTEIN KINASE"/>
    <property type="match status" value="1"/>
</dbReference>
<dbReference type="WBParaSite" id="NBR_0000773901-mRNA-1">
    <property type="protein sequence ID" value="NBR_0000773901-mRNA-1"/>
    <property type="gene ID" value="NBR_0000773901"/>
</dbReference>
<keyword evidence="2 4" id="KW-0067">ATP-binding</keyword>
<dbReference type="PROSITE" id="PS00109">
    <property type="entry name" value="PROTEIN_KINASE_TYR"/>
    <property type="match status" value="1"/>
</dbReference>
<dbReference type="CDD" id="cd00192">
    <property type="entry name" value="PTKc"/>
    <property type="match status" value="1"/>
</dbReference>
<dbReference type="InterPro" id="IPR050198">
    <property type="entry name" value="Non-receptor_tyrosine_kinases"/>
</dbReference>
<dbReference type="InterPro" id="IPR020635">
    <property type="entry name" value="Tyr_kinase_cat_dom"/>
</dbReference>
<evidence type="ECO:0000256" key="6">
    <source>
        <dbReference type="PROSITE-ProRule" id="PRU10141"/>
    </source>
</evidence>
<evidence type="ECO:0000313" key="9">
    <source>
        <dbReference type="Proteomes" id="UP000271162"/>
    </source>
</evidence>
<dbReference type="GO" id="GO:0004713">
    <property type="term" value="F:protein tyrosine kinase activity"/>
    <property type="evidence" value="ECO:0007669"/>
    <property type="project" value="InterPro"/>
</dbReference>
<reference evidence="8 9" key="2">
    <citation type="submission" date="2018-11" db="EMBL/GenBank/DDBJ databases">
        <authorList>
            <consortium name="Pathogen Informatics"/>
        </authorList>
    </citation>
    <scope>NUCLEOTIDE SEQUENCE [LARGE SCALE GENOMIC DNA]</scope>
</reference>
<feature type="active site" description="Proton acceptor" evidence="3">
    <location>
        <position position="162"/>
    </location>
</feature>
<dbReference type="SMART" id="SM00219">
    <property type="entry name" value="TyrKc"/>
    <property type="match status" value="1"/>
</dbReference>
<keyword evidence="9" id="KW-1185">Reference proteome</keyword>
<evidence type="ECO:0000256" key="3">
    <source>
        <dbReference type="PIRSR" id="PIRSR000615-1"/>
    </source>
</evidence>
<dbReference type="GO" id="GO:0005524">
    <property type="term" value="F:ATP binding"/>
    <property type="evidence" value="ECO:0007669"/>
    <property type="project" value="UniProtKB-UniRule"/>
</dbReference>
<dbReference type="Gene3D" id="1.10.510.10">
    <property type="entry name" value="Transferase(Phosphotransferase) domain 1"/>
    <property type="match status" value="1"/>
</dbReference>
<feature type="binding site" evidence="4">
    <location>
        <position position="166"/>
    </location>
    <ligand>
        <name>ATP</name>
        <dbReference type="ChEBI" id="CHEBI:30616"/>
    </ligand>
</feature>
<dbReference type="InterPro" id="IPR008266">
    <property type="entry name" value="Tyr_kinase_AS"/>
</dbReference>
<gene>
    <name evidence="8" type="ORF">NBR_LOCUS7740</name>
</gene>
<dbReference type="InterPro" id="IPR001245">
    <property type="entry name" value="Ser-Thr/Tyr_kinase_cat_dom"/>
</dbReference>
<dbReference type="EMBL" id="UYSL01019921">
    <property type="protein sequence ID" value="VDL71329.1"/>
    <property type="molecule type" value="Genomic_DNA"/>
</dbReference>
<sequence length="343" mass="39595">MSMKVAVYEDVLLKSYVVREQWQLYHEQIVINERIGNGAFGEVFKGTLTVGLFTKPIEVAVKTLKSGSFTADDRFLFNLFMQITFLREANVMLKLQHKFIVRLYGVATQKEPIMIVMELAPGGSLLNKVRTQSIDLETKRKYCYQTVSGMQYLEAEKVMHRDLAARNCLISANDSCKISDFGLSLLGHTHKERQMPKVPIRDNTKSKSMEIIDNGTWCINEGHRILNRNTKFRWLAPEVLQRGVFSNKSDVWSYGVLMFEVFSDGEVPYKAVSKLSEVRKKVVKQELHLDCPQNMPPEDAAIMTSCFVRDPDKRPSFEDLKNLWVYKNCLLEHREQLFFHVVP</sequence>
<accession>A0A158QY17</accession>